<gene>
    <name evidence="2" type="ORF">CCAN11_2350043</name>
    <name evidence="1" type="ORF">CCAN12_620023</name>
</gene>
<dbReference type="PANTHER" id="PTHR36456">
    <property type="entry name" value="UPF0232 PROTEIN SCO3875"/>
    <property type="match status" value="1"/>
</dbReference>
<accession>A0A0B7HAQ7</accession>
<dbReference type="Proteomes" id="UP000039370">
    <property type="component" value="Unassembled WGS sequence"/>
</dbReference>
<dbReference type="EMBL" id="CDOK01000152">
    <property type="protein sequence ID" value="CEN51785.1"/>
    <property type="molecule type" value="Genomic_DNA"/>
</dbReference>
<dbReference type="Proteomes" id="UP000044026">
    <property type="component" value="Unassembled WGS sequence"/>
</dbReference>
<dbReference type="GeneID" id="69579861"/>
<evidence type="ECO:0000313" key="4">
    <source>
        <dbReference type="Proteomes" id="UP000044026"/>
    </source>
</evidence>
<dbReference type="InterPro" id="IPR007922">
    <property type="entry name" value="DciA-like"/>
</dbReference>
<dbReference type="PANTHER" id="PTHR36456:SF1">
    <property type="entry name" value="UPF0232 PROTEIN SCO3875"/>
    <property type="match status" value="1"/>
</dbReference>
<protein>
    <submittedName>
        <fullName evidence="1">Uncharacterized protein</fullName>
    </submittedName>
</protein>
<evidence type="ECO:0000313" key="1">
    <source>
        <dbReference type="EMBL" id="CEN35624.1"/>
    </source>
</evidence>
<organism evidence="1 4">
    <name type="scientific">Capnocytophaga canimorsus</name>
    <dbReference type="NCBI Taxonomy" id="28188"/>
    <lineage>
        <taxon>Bacteria</taxon>
        <taxon>Pseudomonadati</taxon>
        <taxon>Bacteroidota</taxon>
        <taxon>Flavobacteriia</taxon>
        <taxon>Flavobacteriales</taxon>
        <taxon>Flavobacteriaceae</taxon>
        <taxon>Capnocytophaga</taxon>
    </lineage>
</organism>
<dbReference type="RefSeq" id="WP_013997503.1">
    <property type="nucleotide sequence ID" value="NZ_BOQI01000006.1"/>
</dbReference>
<name>A0A0B7HAQ7_9FLAO</name>
<dbReference type="AlphaFoldDB" id="A0A0B7HAQ7"/>
<evidence type="ECO:0000313" key="2">
    <source>
        <dbReference type="EMBL" id="CEN51785.1"/>
    </source>
</evidence>
<evidence type="ECO:0000313" key="3">
    <source>
        <dbReference type="Proteomes" id="UP000039370"/>
    </source>
</evidence>
<proteinExistence type="predicted"/>
<sequence length="95" mass="10833">MDGNSKSLADILKLIVKENKLDYGIRKVRVREAWQELMGVPINKYTSSVELKGEVLYVTLTSAALREELSYGKEKIINMLNENLGEKAIEKLIFM</sequence>
<reference evidence="3 4" key="1">
    <citation type="submission" date="2015-01" db="EMBL/GenBank/DDBJ databases">
        <authorList>
            <person name="MANFREDI Pablo"/>
        </authorList>
    </citation>
    <scope>NUCLEOTIDE SEQUENCE [LARGE SCALE GENOMIC DNA]</scope>
    <source>
        <strain evidence="2 3">Cc11</strain>
        <strain evidence="1 4">Cc12</strain>
    </source>
</reference>
<dbReference type="Pfam" id="PF05258">
    <property type="entry name" value="DciA"/>
    <property type="match status" value="1"/>
</dbReference>
<dbReference type="OMA" id="MGNGVNN"/>
<dbReference type="EMBL" id="CDOE01000059">
    <property type="protein sequence ID" value="CEN35624.1"/>
    <property type="molecule type" value="Genomic_DNA"/>
</dbReference>